<dbReference type="Pfam" id="PF01289">
    <property type="entry name" value="Thiol_cytolysin"/>
    <property type="match status" value="1"/>
</dbReference>
<reference evidence="1" key="2">
    <citation type="journal article" date="2021" name="Microbiome">
        <title>Successional dynamics and alternative stable states in a saline activated sludge microbial community over 9 years.</title>
        <authorList>
            <person name="Wang Y."/>
            <person name="Ye J."/>
            <person name="Ju F."/>
            <person name="Liu L."/>
            <person name="Boyd J.A."/>
            <person name="Deng Y."/>
            <person name="Parks D.H."/>
            <person name="Jiang X."/>
            <person name="Yin X."/>
            <person name="Woodcroft B.J."/>
            <person name="Tyson G.W."/>
            <person name="Hugenholtz P."/>
            <person name="Polz M.F."/>
            <person name="Zhang T."/>
        </authorList>
    </citation>
    <scope>NUCLEOTIDE SEQUENCE</scope>
    <source>
        <strain evidence="1">HKST-UBA02</strain>
    </source>
</reference>
<protein>
    <submittedName>
        <fullName evidence="1">Thiol-activated cytolysin family protein</fullName>
    </submittedName>
</protein>
<proteinExistence type="predicted"/>
<dbReference type="Gene3D" id="3.30.1040.20">
    <property type="match status" value="1"/>
</dbReference>
<evidence type="ECO:0000313" key="2">
    <source>
        <dbReference type="Proteomes" id="UP000739538"/>
    </source>
</evidence>
<evidence type="ECO:0000313" key="1">
    <source>
        <dbReference type="EMBL" id="MCA9758910.1"/>
    </source>
</evidence>
<dbReference type="EMBL" id="JAGQHS010000230">
    <property type="protein sequence ID" value="MCA9758910.1"/>
    <property type="molecule type" value="Genomic_DNA"/>
</dbReference>
<feature type="non-terminal residue" evidence="1">
    <location>
        <position position="555"/>
    </location>
</feature>
<dbReference type="AlphaFoldDB" id="A0A956NKP6"/>
<dbReference type="Gene3D" id="3.40.30.40">
    <property type="entry name" value="Perfringolysin"/>
    <property type="match status" value="1"/>
</dbReference>
<reference evidence="1" key="1">
    <citation type="submission" date="2020-04" db="EMBL/GenBank/DDBJ databases">
        <authorList>
            <person name="Zhang T."/>
        </authorList>
    </citation>
    <scope>NUCLEOTIDE SEQUENCE</scope>
    <source>
        <strain evidence="1">HKST-UBA02</strain>
    </source>
</reference>
<gene>
    <name evidence="1" type="ORF">KDA27_24155</name>
</gene>
<dbReference type="InterPro" id="IPR001869">
    <property type="entry name" value="Thiol_cytolysin"/>
</dbReference>
<dbReference type="GO" id="GO:0015485">
    <property type="term" value="F:cholesterol binding"/>
    <property type="evidence" value="ECO:0007669"/>
    <property type="project" value="InterPro"/>
</dbReference>
<name>A0A956NKP6_UNCEI</name>
<sequence length="555" mass="60149">MTTLRNTLRGGQYPLLLSGLLLAAALFLPGCGRDEVAPKLEGGSDDAFQEVLDQGNDFEQVSPAYDEVVHDAEEEEATDGTIWLCTRKTVSAVNAPDGYSTFDPNADVIYPGSLLQGATLDRATPDPIVVPRAGGRLSIDLNNGSPEVTATVESMTESGVRQAMNEIIANNNGIGAARFDFNQFQVHSREQLAASLGVNVSTLSSSFNAKLSFSTDQEYNRWLVQLNQSYYTIVYDKPATYSEVFAPEVTPEMLDRYVGPGNPAVYVSSVTYGRIFYLLVETTASRQELAASVEASFSAAVAGGGIEGDVEYVSELENSHIKVFALGGDEELALATFSGDFEAVRDFLTQGGDIATGRPLSYTLRALKDNSAVKVKVASDYDIVDCQPVAESLERPIVWYNAEFGLDANGPYGMVSRWKDSFGKPEMDAVPRVLDYGGLRIPNGVNNRKAYVSMSWDGSLSEGGFGFSGANFRNTDYTIFAVLFNSTNPDDNRPVDFLYGESTQAGRGLRLGFTSNTGVYMSHGDGYTLSADMGVPSQAFRLYTFRYSQTEGMSI</sequence>
<dbReference type="SUPFAM" id="SSF56978">
    <property type="entry name" value="Perfringolysin"/>
    <property type="match status" value="1"/>
</dbReference>
<dbReference type="InterPro" id="IPR036363">
    <property type="entry name" value="Thiol_cytolysin_ab_sf"/>
</dbReference>
<dbReference type="Gene3D" id="3.90.840.10">
    <property type="entry name" value="Thiol-activated cytolysin superfamily/Thiol-activated cytolysin, alpha-beta domain"/>
    <property type="match status" value="1"/>
</dbReference>
<dbReference type="Proteomes" id="UP000739538">
    <property type="component" value="Unassembled WGS sequence"/>
</dbReference>
<dbReference type="PRINTS" id="PR01400">
    <property type="entry name" value="TACYTOLYSIN"/>
</dbReference>
<organism evidence="1 2">
    <name type="scientific">Eiseniibacteriota bacterium</name>
    <dbReference type="NCBI Taxonomy" id="2212470"/>
    <lineage>
        <taxon>Bacteria</taxon>
        <taxon>Candidatus Eiseniibacteriota</taxon>
    </lineage>
</organism>
<accession>A0A956NKP6</accession>
<dbReference type="InterPro" id="IPR036359">
    <property type="entry name" value="Thiol_cytolysin_sf"/>
</dbReference>
<comment type="caution">
    <text evidence="1">The sequence shown here is derived from an EMBL/GenBank/DDBJ whole genome shotgun (WGS) entry which is preliminary data.</text>
</comment>